<dbReference type="Proteomes" id="UP000799778">
    <property type="component" value="Unassembled WGS sequence"/>
</dbReference>
<dbReference type="CDD" id="cd07216">
    <property type="entry name" value="Pat17_PNPLA8_PNPLA9_like3"/>
    <property type="match status" value="1"/>
</dbReference>
<feature type="domain" description="PNPLA" evidence="5">
    <location>
        <begin position="17"/>
        <end position="212"/>
    </location>
</feature>
<dbReference type="PANTHER" id="PTHR24185:SF1">
    <property type="entry name" value="CALCIUM-INDEPENDENT PHOSPHOLIPASE A2-GAMMA"/>
    <property type="match status" value="1"/>
</dbReference>
<evidence type="ECO:0000256" key="3">
    <source>
        <dbReference type="ARBA" id="ARBA00023098"/>
    </source>
</evidence>
<gene>
    <name evidence="6" type="ORF">BU24DRAFT_168107</name>
</gene>
<sequence length="327" mass="36337">MASQKDLPPYSRPLRLLSLDGGGVRGLTELLILKTLMHRIQPQTKDRALPKPCDYFDVICGTSTGGLIAIMLGRLEMSVDECIAAYIELSKEIFPKEAIGQTSLWSKLQRFTSAYREKAWFSADRLKECLQRTIGDKLGKTETEQEFLSEDTKSILRAYESRLVPHIPCKIWEAGRATSAAPLYFEPISIGPLGSVFADGGMKNNNPVWVLYEEARNEWPDAEIACIVSIGTGKPETKQLGTGLQEVMESCVSIAAETEETARLFRSAHKALQGRYFRFNVEQGLQGIALDEWTHFDRMDAATQQYLTDIADDLGACAAILARYGAS</sequence>
<proteinExistence type="predicted"/>
<dbReference type="PANTHER" id="PTHR24185">
    <property type="entry name" value="CALCIUM-INDEPENDENT PHOSPHOLIPASE A2-GAMMA"/>
    <property type="match status" value="1"/>
</dbReference>
<evidence type="ECO:0000313" key="6">
    <source>
        <dbReference type="EMBL" id="KAF2018299.1"/>
    </source>
</evidence>
<dbReference type="OrthoDB" id="6612291at2759"/>
<keyword evidence="1 4" id="KW-0378">Hydrolase</keyword>
<protein>
    <submittedName>
        <fullName evidence="6">FabD/lysophospholipase-like protein</fullName>
    </submittedName>
</protein>
<reference evidence="6" key="1">
    <citation type="journal article" date="2020" name="Stud. Mycol.">
        <title>101 Dothideomycetes genomes: a test case for predicting lifestyles and emergence of pathogens.</title>
        <authorList>
            <person name="Haridas S."/>
            <person name="Albert R."/>
            <person name="Binder M."/>
            <person name="Bloem J."/>
            <person name="Labutti K."/>
            <person name="Salamov A."/>
            <person name="Andreopoulos B."/>
            <person name="Baker S."/>
            <person name="Barry K."/>
            <person name="Bills G."/>
            <person name="Bluhm B."/>
            <person name="Cannon C."/>
            <person name="Castanera R."/>
            <person name="Culley D."/>
            <person name="Daum C."/>
            <person name="Ezra D."/>
            <person name="Gonzalez J."/>
            <person name="Henrissat B."/>
            <person name="Kuo A."/>
            <person name="Liang C."/>
            <person name="Lipzen A."/>
            <person name="Lutzoni F."/>
            <person name="Magnuson J."/>
            <person name="Mondo S."/>
            <person name="Nolan M."/>
            <person name="Ohm R."/>
            <person name="Pangilinan J."/>
            <person name="Park H.-J."/>
            <person name="Ramirez L."/>
            <person name="Alfaro M."/>
            <person name="Sun H."/>
            <person name="Tritt A."/>
            <person name="Yoshinaga Y."/>
            <person name="Zwiers L.-H."/>
            <person name="Turgeon B."/>
            <person name="Goodwin S."/>
            <person name="Spatafora J."/>
            <person name="Crous P."/>
            <person name="Grigoriev I."/>
        </authorList>
    </citation>
    <scope>NUCLEOTIDE SEQUENCE</scope>
    <source>
        <strain evidence="6">CBS 175.79</strain>
    </source>
</reference>
<evidence type="ECO:0000256" key="1">
    <source>
        <dbReference type="ARBA" id="ARBA00022801"/>
    </source>
</evidence>
<keyword evidence="2 4" id="KW-0442">Lipid degradation</keyword>
<dbReference type="GO" id="GO:0046486">
    <property type="term" value="P:glycerolipid metabolic process"/>
    <property type="evidence" value="ECO:0007669"/>
    <property type="project" value="UniProtKB-ARBA"/>
</dbReference>
<organism evidence="6 7">
    <name type="scientific">Aaosphaeria arxii CBS 175.79</name>
    <dbReference type="NCBI Taxonomy" id="1450172"/>
    <lineage>
        <taxon>Eukaryota</taxon>
        <taxon>Fungi</taxon>
        <taxon>Dikarya</taxon>
        <taxon>Ascomycota</taxon>
        <taxon>Pezizomycotina</taxon>
        <taxon>Dothideomycetes</taxon>
        <taxon>Pleosporomycetidae</taxon>
        <taxon>Pleosporales</taxon>
        <taxon>Pleosporales incertae sedis</taxon>
        <taxon>Aaosphaeria</taxon>
    </lineage>
</organism>
<dbReference type="Gene3D" id="3.40.1090.10">
    <property type="entry name" value="Cytosolic phospholipase A2 catalytic domain"/>
    <property type="match status" value="1"/>
</dbReference>
<keyword evidence="3 4" id="KW-0443">Lipid metabolism</keyword>
<feature type="short sequence motif" description="GXGXXG" evidence="4">
    <location>
        <begin position="21"/>
        <end position="26"/>
    </location>
</feature>
<dbReference type="PROSITE" id="PS51635">
    <property type="entry name" value="PNPLA"/>
    <property type="match status" value="1"/>
</dbReference>
<dbReference type="InterPro" id="IPR016035">
    <property type="entry name" value="Acyl_Trfase/lysoPLipase"/>
</dbReference>
<dbReference type="Pfam" id="PF01734">
    <property type="entry name" value="Patatin"/>
    <property type="match status" value="1"/>
</dbReference>
<dbReference type="GO" id="GO:0016042">
    <property type="term" value="P:lipid catabolic process"/>
    <property type="evidence" value="ECO:0007669"/>
    <property type="project" value="UniProtKB-UniRule"/>
</dbReference>
<dbReference type="EMBL" id="ML978068">
    <property type="protein sequence ID" value="KAF2018299.1"/>
    <property type="molecule type" value="Genomic_DNA"/>
</dbReference>
<dbReference type="GO" id="GO:0047499">
    <property type="term" value="F:calcium-independent phospholipase A2 activity"/>
    <property type="evidence" value="ECO:0007669"/>
    <property type="project" value="TreeGrafter"/>
</dbReference>
<feature type="short sequence motif" description="DGA/G" evidence="4">
    <location>
        <begin position="199"/>
        <end position="201"/>
    </location>
</feature>
<evidence type="ECO:0000259" key="5">
    <source>
        <dbReference type="PROSITE" id="PS51635"/>
    </source>
</evidence>
<dbReference type="AlphaFoldDB" id="A0A6A5XZA2"/>
<feature type="active site" description="Nucleophile" evidence="4">
    <location>
        <position position="63"/>
    </location>
</feature>
<dbReference type="GO" id="GO:0016020">
    <property type="term" value="C:membrane"/>
    <property type="evidence" value="ECO:0007669"/>
    <property type="project" value="TreeGrafter"/>
</dbReference>
<dbReference type="GO" id="GO:0019369">
    <property type="term" value="P:arachidonate metabolic process"/>
    <property type="evidence" value="ECO:0007669"/>
    <property type="project" value="TreeGrafter"/>
</dbReference>
<evidence type="ECO:0000256" key="2">
    <source>
        <dbReference type="ARBA" id="ARBA00022963"/>
    </source>
</evidence>
<evidence type="ECO:0000256" key="4">
    <source>
        <dbReference type="PROSITE-ProRule" id="PRU01161"/>
    </source>
</evidence>
<dbReference type="SUPFAM" id="SSF52151">
    <property type="entry name" value="FabD/lysophospholipase-like"/>
    <property type="match status" value="1"/>
</dbReference>
<dbReference type="InterPro" id="IPR002641">
    <property type="entry name" value="PNPLA_dom"/>
</dbReference>
<feature type="active site" description="Proton acceptor" evidence="4">
    <location>
        <position position="199"/>
    </location>
</feature>
<dbReference type="RefSeq" id="XP_033386638.1">
    <property type="nucleotide sequence ID" value="XM_033521466.1"/>
</dbReference>
<evidence type="ECO:0000313" key="7">
    <source>
        <dbReference type="Proteomes" id="UP000799778"/>
    </source>
</evidence>
<feature type="short sequence motif" description="GXSXG" evidence="4">
    <location>
        <begin position="61"/>
        <end position="65"/>
    </location>
</feature>
<keyword evidence="7" id="KW-1185">Reference proteome</keyword>
<dbReference type="GeneID" id="54278863"/>
<accession>A0A6A5XZA2</accession>
<name>A0A6A5XZA2_9PLEO</name>